<sequence>MSLFGVQKQRLPFQWVGGSSLHCCVPKCTCSSRYNSCLSFHCFPADNAARQLWLARIRRANFTPSRDTRVCSRHFLPRDIFITPRGKRLLKKGTVPVLFEWNNYSLPEPRLGVWERRPRQEESAAAADPTEDSSGSEMEVVAPDHDYCVSAATGVMANELLRENESLRRQLELARSQIERLQLRTRFCLERFAGSDDQIRLYTRSGYLFNLLLPV</sequence>
<dbReference type="PANTHER" id="PTHR46600">
    <property type="entry name" value="THAP DOMAIN-CONTAINING"/>
    <property type="match status" value="1"/>
</dbReference>
<comment type="function">
    <text evidence="6">DNA-binding transcription regulator that regulates endothelial cell proliferation and G1/S cell-cycle progression. Specifically binds the 5'-[AT]NTNN[GT]GGCA[AGT]-3' core DNA sequence and acts by modulating expression of pRB-E2F cell-cycle target genes.</text>
</comment>
<dbReference type="GO" id="GO:0001935">
    <property type="term" value="P:endothelial cell proliferation"/>
    <property type="evidence" value="ECO:0007669"/>
    <property type="project" value="UniProtKB-UniRule"/>
</dbReference>
<evidence type="ECO:0000256" key="4">
    <source>
        <dbReference type="ARBA" id="ARBA00023125"/>
    </source>
</evidence>
<evidence type="ECO:0000256" key="7">
    <source>
        <dbReference type="SAM" id="Coils"/>
    </source>
</evidence>
<keyword evidence="6" id="KW-0804">Transcription</keyword>
<dbReference type="GO" id="GO:0006357">
    <property type="term" value="P:regulation of transcription by RNA polymerase II"/>
    <property type="evidence" value="ECO:0007669"/>
    <property type="project" value="TreeGrafter"/>
</dbReference>
<protein>
    <recommendedName>
        <fullName evidence="6">THAP domain-containing protein 1</fullName>
    </recommendedName>
</protein>
<evidence type="ECO:0000313" key="11">
    <source>
        <dbReference type="Proteomes" id="UP000694523"/>
    </source>
</evidence>
<dbReference type="GO" id="GO:0008270">
    <property type="term" value="F:zinc ion binding"/>
    <property type="evidence" value="ECO:0007669"/>
    <property type="project" value="UniProtKB-KW"/>
</dbReference>
<dbReference type="GO" id="GO:0003700">
    <property type="term" value="F:DNA-binding transcription factor activity"/>
    <property type="evidence" value="ECO:0007669"/>
    <property type="project" value="UniProtKB-UniRule"/>
</dbReference>
<dbReference type="GO" id="GO:0005654">
    <property type="term" value="C:nucleoplasm"/>
    <property type="evidence" value="ECO:0007669"/>
    <property type="project" value="UniProtKB-SubCell"/>
</dbReference>
<comment type="similarity">
    <text evidence="6">Belongs to the THAP1 family.</text>
</comment>
<evidence type="ECO:0000259" key="9">
    <source>
        <dbReference type="PROSITE" id="PS50950"/>
    </source>
</evidence>
<keyword evidence="2 5" id="KW-0863">Zinc-finger</keyword>
<evidence type="ECO:0000256" key="5">
    <source>
        <dbReference type="PROSITE-ProRule" id="PRU00309"/>
    </source>
</evidence>
<evidence type="ECO:0000256" key="2">
    <source>
        <dbReference type="ARBA" id="ARBA00022771"/>
    </source>
</evidence>
<reference evidence="10" key="2">
    <citation type="submission" date="2025-09" db="UniProtKB">
        <authorList>
            <consortium name="Ensembl"/>
        </authorList>
    </citation>
    <scope>IDENTIFICATION</scope>
</reference>
<keyword evidence="4 5" id="KW-0238">DNA-binding</keyword>
<keyword evidence="6" id="KW-0131">Cell cycle</keyword>
<evidence type="ECO:0000256" key="6">
    <source>
        <dbReference type="RuleBase" id="RU369073"/>
    </source>
</evidence>
<dbReference type="GO" id="GO:0000978">
    <property type="term" value="F:RNA polymerase II cis-regulatory region sequence-specific DNA binding"/>
    <property type="evidence" value="ECO:0007669"/>
    <property type="project" value="TreeGrafter"/>
</dbReference>
<keyword evidence="6 7" id="KW-0175">Coiled coil</keyword>
<feature type="coiled-coil region" evidence="7">
    <location>
        <begin position="157"/>
        <end position="184"/>
    </location>
</feature>
<accession>A0A8C6UT45</accession>
<reference evidence="10" key="1">
    <citation type="submission" date="2025-08" db="UniProtKB">
        <authorList>
            <consortium name="Ensembl"/>
        </authorList>
    </citation>
    <scope>IDENTIFICATION</scope>
</reference>
<feature type="region of interest" description="Disordered" evidence="8">
    <location>
        <begin position="116"/>
        <end position="138"/>
    </location>
</feature>
<dbReference type="InterPro" id="IPR006612">
    <property type="entry name" value="THAP_Znf"/>
</dbReference>
<comment type="subcellular location">
    <subcellularLocation>
        <location evidence="6">Nucleus</location>
        <location evidence="6">Nucleoplasm</location>
    </subcellularLocation>
</comment>
<dbReference type="InterPro" id="IPR026516">
    <property type="entry name" value="THAP1/10"/>
</dbReference>
<dbReference type="SUPFAM" id="SSF57716">
    <property type="entry name" value="Glucocorticoid receptor-like (DNA-binding domain)"/>
    <property type="match status" value="1"/>
</dbReference>
<dbReference type="Ensembl" id="ENSNMLT00000045609.1">
    <property type="protein sequence ID" value="ENSNMLP00000041021.1"/>
    <property type="gene ID" value="ENSNMLG00000025152.1"/>
</dbReference>
<dbReference type="SMART" id="SM00980">
    <property type="entry name" value="THAP"/>
    <property type="match status" value="1"/>
</dbReference>
<dbReference type="PANTHER" id="PTHR46600:SF7">
    <property type="entry name" value="SI:DKEY-228B2.6-RELATED"/>
    <property type="match status" value="1"/>
</dbReference>
<dbReference type="Proteomes" id="UP000694523">
    <property type="component" value="Unplaced"/>
</dbReference>
<proteinExistence type="inferred from homology"/>
<name>A0A8C6UT45_9GOBI</name>
<dbReference type="PROSITE" id="PS50950">
    <property type="entry name" value="ZF_THAP"/>
    <property type="match status" value="1"/>
</dbReference>
<dbReference type="InterPro" id="IPR038441">
    <property type="entry name" value="THAP_Znf_sf"/>
</dbReference>
<keyword evidence="3" id="KW-0862">Zinc</keyword>
<dbReference type="AlphaFoldDB" id="A0A8C6UT45"/>
<keyword evidence="11" id="KW-1185">Reference proteome</keyword>
<keyword evidence="6" id="KW-0539">Nucleus</keyword>
<dbReference type="Gene3D" id="6.20.210.20">
    <property type="entry name" value="THAP domain"/>
    <property type="match status" value="1"/>
</dbReference>
<keyword evidence="1" id="KW-0479">Metal-binding</keyword>
<organism evidence="10 11">
    <name type="scientific">Neogobius melanostomus</name>
    <name type="common">round goby</name>
    <dbReference type="NCBI Taxonomy" id="47308"/>
    <lineage>
        <taxon>Eukaryota</taxon>
        <taxon>Metazoa</taxon>
        <taxon>Chordata</taxon>
        <taxon>Craniata</taxon>
        <taxon>Vertebrata</taxon>
        <taxon>Euteleostomi</taxon>
        <taxon>Actinopterygii</taxon>
        <taxon>Neopterygii</taxon>
        <taxon>Teleostei</taxon>
        <taxon>Neoteleostei</taxon>
        <taxon>Acanthomorphata</taxon>
        <taxon>Gobiaria</taxon>
        <taxon>Gobiiformes</taxon>
        <taxon>Gobioidei</taxon>
        <taxon>Gobiidae</taxon>
        <taxon>Benthophilinae</taxon>
        <taxon>Neogobiini</taxon>
        <taxon>Neogobius</taxon>
    </lineage>
</organism>
<feature type="domain" description="THAP-type" evidence="9">
    <location>
        <begin position="19"/>
        <end position="99"/>
    </location>
</feature>
<keyword evidence="6" id="KW-0805">Transcription regulation</keyword>
<evidence type="ECO:0000256" key="3">
    <source>
        <dbReference type="ARBA" id="ARBA00022833"/>
    </source>
</evidence>
<evidence type="ECO:0000256" key="8">
    <source>
        <dbReference type="SAM" id="MobiDB-lite"/>
    </source>
</evidence>
<evidence type="ECO:0000256" key="1">
    <source>
        <dbReference type="ARBA" id="ARBA00022723"/>
    </source>
</evidence>
<dbReference type="SMART" id="SM00692">
    <property type="entry name" value="DM3"/>
    <property type="match status" value="1"/>
</dbReference>
<dbReference type="Pfam" id="PF05485">
    <property type="entry name" value="THAP"/>
    <property type="match status" value="1"/>
</dbReference>
<evidence type="ECO:0000313" key="10">
    <source>
        <dbReference type="Ensembl" id="ENSNMLP00000041021.1"/>
    </source>
</evidence>